<feature type="domain" description="Carbohydrate-binding module family 96" evidence="4">
    <location>
        <begin position="65"/>
        <end position="201"/>
    </location>
</feature>
<evidence type="ECO:0000313" key="6">
    <source>
        <dbReference type="Proteomes" id="UP000325563"/>
    </source>
</evidence>
<dbReference type="SUPFAM" id="SSF69318">
    <property type="entry name" value="Integrin alpha N-terminal domain"/>
    <property type="match status" value="1"/>
</dbReference>
<keyword evidence="2" id="KW-0964">Secreted</keyword>
<dbReference type="Pfam" id="PF13517">
    <property type="entry name" value="FG-GAP_3"/>
    <property type="match status" value="2"/>
</dbReference>
<dbReference type="Proteomes" id="UP000325563">
    <property type="component" value="Chromosome"/>
</dbReference>
<comment type="subcellular location">
    <subcellularLocation>
        <location evidence="1">Secreted</location>
    </subcellularLocation>
</comment>
<evidence type="ECO:0000313" key="5">
    <source>
        <dbReference type="EMBL" id="QEV44566.1"/>
    </source>
</evidence>
<evidence type="ECO:0000256" key="2">
    <source>
        <dbReference type="ARBA" id="ARBA00022525"/>
    </source>
</evidence>
<reference evidence="5 6" key="1">
    <citation type="submission" date="2017-09" db="EMBL/GenBank/DDBJ databases">
        <authorList>
            <person name="Lee N."/>
            <person name="Cho B.-K."/>
        </authorList>
    </citation>
    <scope>NUCLEOTIDE SEQUENCE [LARGE SCALE GENOMIC DNA]</scope>
    <source>
        <strain evidence="5 6">ATCC 27476</strain>
    </source>
</reference>
<dbReference type="InterPro" id="IPR013517">
    <property type="entry name" value="FG-GAP"/>
</dbReference>
<evidence type="ECO:0000256" key="3">
    <source>
        <dbReference type="ARBA" id="ARBA00022729"/>
    </source>
</evidence>
<dbReference type="GO" id="GO:0005576">
    <property type="term" value="C:extracellular region"/>
    <property type="evidence" value="ECO:0007669"/>
    <property type="project" value="UniProtKB-SubCell"/>
</dbReference>
<organism evidence="5 6">
    <name type="scientific">Streptomyces vinaceus</name>
    <dbReference type="NCBI Taxonomy" id="1960"/>
    <lineage>
        <taxon>Bacteria</taxon>
        <taxon>Bacillati</taxon>
        <taxon>Actinomycetota</taxon>
        <taxon>Actinomycetes</taxon>
        <taxon>Kitasatosporales</taxon>
        <taxon>Streptomycetaceae</taxon>
        <taxon>Streptomyces</taxon>
    </lineage>
</organism>
<dbReference type="NCBIfam" id="NF033679">
    <property type="entry name" value="DNRLRE_dom"/>
    <property type="match status" value="1"/>
</dbReference>
<dbReference type="EMBL" id="CP023692">
    <property type="protein sequence ID" value="QEV44566.1"/>
    <property type="molecule type" value="Genomic_DNA"/>
</dbReference>
<dbReference type="Gene3D" id="2.130.10.130">
    <property type="entry name" value="Integrin alpha, N-terminal"/>
    <property type="match status" value="1"/>
</dbReference>
<gene>
    <name evidence="5" type="ORF">CP980_05330</name>
</gene>
<protein>
    <submittedName>
        <fullName evidence="5">VCBS repeat-containing protein</fullName>
    </submittedName>
</protein>
<accession>A0A5J6JA55</accession>
<dbReference type="AlphaFoldDB" id="A0A5J6JA55"/>
<proteinExistence type="predicted"/>
<sequence length="608" mass="62388">MSITRLGSRRTDRHLEPYMYKKKSGAISLALVSGLTVTGAAISAPTALAAGPAVRVAGAGEAPVAAQAWTHVSKKNPTRSYWNAAEELRAGNEGSAAQGLTRSYVQLDTSRLKGATVNSATFRIANTGAPSCTAKPVELWSTGAVSATTTWNKQPAKGVKLSTVSAAKGRTNCAAGELAFDATALIKEAAAKNLATVTVGLFAADESDTGAWKRFAPTSVKLDADVARPAPPVIASAEYPDGKDGWPAQTGTAGTAGTFTFGTGASANIEKVVYWTDFAPAQATAAPGAAVSLTPPSEGPHSVYAYSVDKAGLRSDTATYLFYVNKRPGGPDRAGDLNGDGLRDVWSLGADGRLRFSAGRGDGTFAPAVDGGITLPAGAKAVASGDWSGRGHNDLVVMEYNEVARKNTLWVYPNPGTGVVRDERTELTVTCPVADPDLGCESGDDHWHDAEDIVDAGDLNGDGVPDLLVKRGKELWAYYGNGMSLLDATAPVLVGGADWDAHTVVVPGDTNGDGLADLWLRDNASGDVFAVYGVKGADGKPDPAAWGVTANRVKIGSGIARAAYPVLGSSGDLTGDGAADLWAVTADGRAVAFRGGAAGLDGIPVSGR</sequence>
<dbReference type="InterPro" id="IPR055372">
    <property type="entry name" value="CBM96"/>
</dbReference>
<dbReference type="KEGG" id="svn:CP980_05330"/>
<dbReference type="Pfam" id="PF24517">
    <property type="entry name" value="CBM96"/>
    <property type="match status" value="1"/>
</dbReference>
<evidence type="ECO:0000256" key="1">
    <source>
        <dbReference type="ARBA" id="ARBA00004613"/>
    </source>
</evidence>
<keyword evidence="3" id="KW-0732">Signal</keyword>
<evidence type="ECO:0000259" key="4">
    <source>
        <dbReference type="Pfam" id="PF24517"/>
    </source>
</evidence>
<dbReference type="InterPro" id="IPR028994">
    <property type="entry name" value="Integrin_alpha_N"/>
</dbReference>
<keyword evidence="6" id="KW-1185">Reference proteome</keyword>
<name>A0A5J6JA55_STRVI</name>